<dbReference type="CDD" id="cd00130">
    <property type="entry name" value="PAS"/>
    <property type="match status" value="2"/>
</dbReference>
<evidence type="ECO:0000256" key="1">
    <source>
        <dbReference type="ARBA" id="ARBA00000085"/>
    </source>
</evidence>
<sequence length="769" mass="85524">MNSPSERIEAVRNSGLLDVQGQSEFQDIIEVVKSGLKCPVALVSILDEHRQVFIAHLGLPEKWAEAAETPLTHSFCQHVVRDKIPLIIGDATLHHLVRDNLAIADLGVISYMGVPVTMPDGLVIGALAAIDGEPRSWTESELELLSRIGRVASNQIATFLSERRWETLFRQLEEGIVVGSVIRDLEGSIIDWRFETINPAWSVLLGLPGDNVPGQTMRDVFPDFEEEWISDVAEAMETRQSKRFTRKIRSLDRWFDGYVQATGNDKFVIIFVDVTDRMQAVEALRNSETKLRLIVEGAKDYIILTLDENHRITSWFGGAEETFGWSEAQMLGRPFEDIFTQEDRAANIPQLEIDTAGREGVALDRRWHLTADGTRVFLDGTIRPMPNHYSSHLSGFIKVARNATAQKLSEDRQLAFLELGEKIRELDSVADVAFAAAEIMARNLQGATRAGYGIVDPIAETVEMLPDWRAAGMFTVAGRHHFREYGSYIEDLKRGELVIIADVAADPRTSGSAELLNSLGISVLVNVPILERGAFVGVMFVHYEKPHEFSPEERDFVRTIADRTREAISRIRAEQEQQVLNHEISHRLKNTMAMVQAIATQTLRPVTDRAPVEAFVSRLHALSKAHEVLLNHDWSSARMMTVIDSVLRQLSLPDRYRLSGSDLEIGPRTALSLGLLMHELGTNALKYGAWSSDAGKVIVTWRVEPVGGDSTLVVEWDEQDGPPVVLPSGKGFGSKLIRMGLLGTGGVEVNYDPDGLHVTMQALVSQLGQ</sequence>
<dbReference type="Pfam" id="PF13426">
    <property type="entry name" value="PAS_9"/>
    <property type="match status" value="1"/>
</dbReference>
<reference evidence="10 11" key="1">
    <citation type="submission" date="2016-05" db="EMBL/GenBank/DDBJ databases">
        <authorList>
            <person name="Lavstsen T."/>
            <person name="Jespersen J.S."/>
        </authorList>
    </citation>
    <scope>NUCLEOTIDE SEQUENCE [LARGE SCALE GENOMIC DNA]</scope>
    <source>
        <strain evidence="10 11">KCJ1736</strain>
    </source>
</reference>
<dbReference type="SUPFAM" id="SSF55781">
    <property type="entry name" value="GAF domain-like"/>
    <property type="match status" value="2"/>
</dbReference>
<dbReference type="InterPro" id="IPR011102">
    <property type="entry name" value="Sig_transdc_His_kinase_HWE"/>
</dbReference>
<dbReference type="SMART" id="SM00911">
    <property type="entry name" value="HWE_HK"/>
    <property type="match status" value="1"/>
</dbReference>
<evidence type="ECO:0000313" key="11">
    <source>
        <dbReference type="Proteomes" id="UP000077098"/>
    </source>
</evidence>
<dbReference type="Pfam" id="PF07536">
    <property type="entry name" value="HWE_HK"/>
    <property type="match status" value="1"/>
</dbReference>
<protein>
    <recommendedName>
        <fullName evidence="3">Blue-light-activated histidine kinase</fullName>
        <ecNumber evidence="2">2.7.13.3</ecNumber>
    </recommendedName>
</protein>
<dbReference type="SMART" id="SM00065">
    <property type="entry name" value="GAF"/>
    <property type="match status" value="2"/>
</dbReference>
<dbReference type="Gene3D" id="3.30.565.10">
    <property type="entry name" value="Histidine kinase-like ATPase, C-terminal domain"/>
    <property type="match status" value="1"/>
</dbReference>
<evidence type="ECO:0000256" key="6">
    <source>
        <dbReference type="ARBA" id="ARBA00022741"/>
    </source>
</evidence>
<organism evidence="10 11">
    <name type="scientific">Agrobacterium tumefaciens</name>
    <dbReference type="NCBI Taxonomy" id="358"/>
    <lineage>
        <taxon>Bacteria</taxon>
        <taxon>Pseudomonadati</taxon>
        <taxon>Pseudomonadota</taxon>
        <taxon>Alphaproteobacteria</taxon>
        <taxon>Hyphomicrobiales</taxon>
        <taxon>Rhizobiaceae</taxon>
        <taxon>Rhizobium/Agrobacterium group</taxon>
        <taxon>Agrobacterium</taxon>
        <taxon>Agrobacterium tumefaciens complex</taxon>
    </lineage>
</organism>
<dbReference type="Proteomes" id="UP000077098">
    <property type="component" value="Unassembled WGS sequence"/>
</dbReference>
<keyword evidence="8" id="KW-0067">ATP-binding</keyword>
<evidence type="ECO:0000256" key="8">
    <source>
        <dbReference type="ARBA" id="ARBA00022840"/>
    </source>
</evidence>
<dbReference type="PROSITE" id="PS50112">
    <property type="entry name" value="PAS"/>
    <property type="match status" value="1"/>
</dbReference>
<dbReference type="Gene3D" id="3.30.450.40">
    <property type="match status" value="2"/>
</dbReference>
<accession>A0A176X1D3</accession>
<name>A0A176X1D3_AGRTU</name>
<dbReference type="Pfam" id="PF01590">
    <property type="entry name" value="GAF"/>
    <property type="match status" value="2"/>
</dbReference>
<dbReference type="InterPro" id="IPR035965">
    <property type="entry name" value="PAS-like_dom_sf"/>
</dbReference>
<dbReference type="SUPFAM" id="SSF55785">
    <property type="entry name" value="PYP-like sensor domain (PAS domain)"/>
    <property type="match status" value="2"/>
</dbReference>
<dbReference type="Pfam" id="PF13188">
    <property type="entry name" value="PAS_8"/>
    <property type="match status" value="1"/>
</dbReference>
<evidence type="ECO:0000256" key="3">
    <source>
        <dbReference type="ARBA" id="ARBA00021740"/>
    </source>
</evidence>
<evidence type="ECO:0000256" key="2">
    <source>
        <dbReference type="ARBA" id="ARBA00012438"/>
    </source>
</evidence>
<comment type="catalytic activity">
    <reaction evidence="1">
        <text>ATP + protein L-histidine = ADP + protein N-phospho-L-histidine.</text>
        <dbReference type="EC" id="2.7.13.3"/>
    </reaction>
</comment>
<dbReference type="EMBL" id="LXPS01000036">
    <property type="protein sequence ID" value="OAE40474.1"/>
    <property type="molecule type" value="Genomic_DNA"/>
</dbReference>
<keyword evidence="4" id="KW-0597">Phosphoprotein</keyword>
<dbReference type="GO" id="GO:0004673">
    <property type="term" value="F:protein histidine kinase activity"/>
    <property type="evidence" value="ECO:0007669"/>
    <property type="project" value="UniProtKB-EC"/>
</dbReference>
<dbReference type="RefSeq" id="WP_063950226.1">
    <property type="nucleotide sequence ID" value="NZ_LXPS01000036.1"/>
</dbReference>
<keyword evidence="7 10" id="KW-0418">Kinase</keyword>
<dbReference type="EC" id="2.7.13.3" evidence="2"/>
<evidence type="ECO:0000256" key="7">
    <source>
        <dbReference type="ARBA" id="ARBA00022777"/>
    </source>
</evidence>
<dbReference type="NCBIfam" id="TIGR00229">
    <property type="entry name" value="sensory_box"/>
    <property type="match status" value="2"/>
</dbReference>
<evidence type="ECO:0000259" key="9">
    <source>
        <dbReference type="PROSITE" id="PS50112"/>
    </source>
</evidence>
<dbReference type="InterPro" id="IPR029016">
    <property type="entry name" value="GAF-like_dom_sf"/>
</dbReference>
<comment type="caution">
    <text evidence="10">The sequence shown here is derived from an EMBL/GenBank/DDBJ whole genome shotgun (WGS) entry which is preliminary data.</text>
</comment>
<dbReference type="InterPro" id="IPR003018">
    <property type="entry name" value="GAF"/>
</dbReference>
<dbReference type="AlphaFoldDB" id="A0A176X1D3"/>
<evidence type="ECO:0000256" key="5">
    <source>
        <dbReference type="ARBA" id="ARBA00022679"/>
    </source>
</evidence>
<evidence type="ECO:0000313" key="10">
    <source>
        <dbReference type="EMBL" id="OAE40474.1"/>
    </source>
</evidence>
<feature type="domain" description="PAS" evidence="9">
    <location>
        <begin position="287"/>
        <end position="344"/>
    </location>
</feature>
<proteinExistence type="predicted"/>
<dbReference type="GO" id="GO:0005524">
    <property type="term" value="F:ATP binding"/>
    <property type="evidence" value="ECO:0007669"/>
    <property type="project" value="UniProtKB-KW"/>
</dbReference>
<keyword evidence="6" id="KW-0547">Nucleotide-binding</keyword>
<dbReference type="InterPro" id="IPR000014">
    <property type="entry name" value="PAS"/>
</dbReference>
<dbReference type="SMART" id="SM00091">
    <property type="entry name" value="PAS"/>
    <property type="match status" value="2"/>
</dbReference>
<gene>
    <name evidence="10" type="ORF">A7J57_09315</name>
</gene>
<keyword evidence="5" id="KW-0808">Transferase</keyword>
<dbReference type="Gene3D" id="3.30.450.20">
    <property type="entry name" value="PAS domain"/>
    <property type="match status" value="2"/>
</dbReference>
<evidence type="ECO:0000256" key="4">
    <source>
        <dbReference type="ARBA" id="ARBA00022553"/>
    </source>
</evidence>
<dbReference type="PANTHER" id="PTHR41523:SF8">
    <property type="entry name" value="ETHYLENE RESPONSE SENSOR PROTEIN"/>
    <property type="match status" value="1"/>
</dbReference>
<dbReference type="PANTHER" id="PTHR41523">
    <property type="entry name" value="TWO-COMPONENT SYSTEM SENSOR PROTEIN"/>
    <property type="match status" value="1"/>
</dbReference>
<dbReference type="InterPro" id="IPR036890">
    <property type="entry name" value="HATPase_C_sf"/>
</dbReference>